<evidence type="ECO:0000313" key="6">
    <source>
        <dbReference type="EMBL" id="TPR44312.1"/>
    </source>
</evidence>
<evidence type="ECO:0000256" key="3">
    <source>
        <dbReference type="ARBA" id="ARBA00022723"/>
    </source>
</evidence>
<organism evidence="6 7">
    <name type="scientific">Apilactobacillus micheneri</name>
    <dbReference type="NCBI Taxonomy" id="1899430"/>
    <lineage>
        <taxon>Bacteria</taxon>
        <taxon>Bacillati</taxon>
        <taxon>Bacillota</taxon>
        <taxon>Bacilli</taxon>
        <taxon>Lactobacillales</taxon>
        <taxon>Lactobacillaceae</taxon>
        <taxon>Apilactobacillus</taxon>
    </lineage>
</organism>
<dbReference type="InterPro" id="IPR006128">
    <property type="entry name" value="Lipoprotein_PsaA-like"/>
</dbReference>
<protein>
    <submittedName>
        <fullName evidence="6">Metal ABC transporter substrate-binding protein</fullName>
    </submittedName>
</protein>
<dbReference type="GO" id="GO:0046872">
    <property type="term" value="F:metal ion binding"/>
    <property type="evidence" value="ECO:0007669"/>
    <property type="project" value="UniProtKB-KW"/>
</dbReference>
<dbReference type="RefSeq" id="WP_140934550.1">
    <property type="nucleotide sequence ID" value="NZ_QUBF01000003.1"/>
</dbReference>
<dbReference type="EMBL" id="QUBG01000003">
    <property type="protein sequence ID" value="TPR44312.1"/>
    <property type="molecule type" value="Genomic_DNA"/>
</dbReference>
<dbReference type="GO" id="GO:0030313">
    <property type="term" value="C:cell envelope"/>
    <property type="evidence" value="ECO:0007669"/>
    <property type="project" value="UniProtKB-SubCell"/>
</dbReference>
<dbReference type="InterPro" id="IPR006127">
    <property type="entry name" value="ZnuA-like"/>
</dbReference>
<dbReference type="SUPFAM" id="SSF53807">
    <property type="entry name" value="Helical backbone' metal receptor"/>
    <property type="match status" value="1"/>
</dbReference>
<accession>A0A9Q8IPB2</accession>
<gene>
    <name evidence="6" type="ORF">DY130_03760</name>
</gene>
<dbReference type="GO" id="GO:0007155">
    <property type="term" value="P:cell adhesion"/>
    <property type="evidence" value="ECO:0007669"/>
    <property type="project" value="InterPro"/>
</dbReference>
<comment type="similarity">
    <text evidence="5">Belongs to the bacterial solute-binding protein 9 family.</text>
</comment>
<dbReference type="GeneID" id="58108374"/>
<dbReference type="AlphaFoldDB" id="A0A9Q8IPB2"/>
<sequence>MMLFFTGIILVGCGNNQATKSNKMKIVTSTDIYGQAARAVAGNKAQVTSIINNPNVDPHDYQPTIKVAEDISNANLVIYNGLGYDSWIEPLTKNTKEHTNLLNVGSHLLNKKTGDNPHVWYFSQTMIKLTHEVAKTLSNNDPANKTYYLNNARKYIKSFTPIQNKLAQLKANKSKKLVDVSEPVFDYSLNEMGYQIKDGGYSKAVENGTDPTPDEIRSVQLDIIHHKIAFFVENTQASDSIVDNLVQLANKHNVPVVKVTETMPSKTTYQQWMISQYQQVERIQDGRK</sequence>
<comment type="caution">
    <text evidence="6">The sequence shown here is derived from an EMBL/GenBank/DDBJ whole genome shotgun (WGS) entry which is preliminary data.</text>
</comment>
<evidence type="ECO:0000256" key="5">
    <source>
        <dbReference type="RuleBase" id="RU003512"/>
    </source>
</evidence>
<dbReference type="InterPro" id="IPR006129">
    <property type="entry name" value="AdhesinB"/>
</dbReference>
<proteinExistence type="inferred from homology"/>
<evidence type="ECO:0000313" key="7">
    <source>
        <dbReference type="Proteomes" id="UP000784700"/>
    </source>
</evidence>
<keyword evidence="2 5" id="KW-0813">Transport</keyword>
<evidence type="ECO:0000256" key="1">
    <source>
        <dbReference type="ARBA" id="ARBA00004196"/>
    </source>
</evidence>
<dbReference type="Pfam" id="PF01297">
    <property type="entry name" value="ZnuA"/>
    <property type="match status" value="1"/>
</dbReference>
<evidence type="ECO:0000256" key="2">
    <source>
        <dbReference type="ARBA" id="ARBA00022448"/>
    </source>
</evidence>
<evidence type="ECO:0000256" key="4">
    <source>
        <dbReference type="ARBA" id="ARBA00022729"/>
    </source>
</evidence>
<dbReference type="GO" id="GO:0030001">
    <property type="term" value="P:metal ion transport"/>
    <property type="evidence" value="ECO:0007669"/>
    <property type="project" value="InterPro"/>
</dbReference>
<keyword evidence="4" id="KW-0732">Signal</keyword>
<dbReference type="Gene3D" id="3.40.50.1980">
    <property type="entry name" value="Nitrogenase molybdenum iron protein domain"/>
    <property type="match status" value="2"/>
</dbReference>
<dbReference type="InterPro" id="IPR050492">
    <property type="entry name" value="Bact_metal-bind_prot9"/>
</dbReference>
<dbReference type="PRINTS" id="PR00691">
    <property type="entry name" value="ADHESINB"/>
</dbReference>
<reference evidence="6" key="1">
    <citation type="submission" date="2018-08" db="EMBL/GenBank/DDBJ databases">
        <title>Comparative genomics of wild bee and flower associated Lactobacillus reveals potential adaptation to the bee host.</title>
        <authorList>
            <person name="Vuong H.Q."/>
            <person name="Mcfrederick Q.S."/>
        </authorList>
    </citation>
    <scope>NUCLEOTIDE SEQUENCE</scope>
    <source>
        <strain evidence="6">HV_63</strain>
    </source>
</reference>
<dbReference type="Proteomes" id="UP000784700">
    <property type="component" value="Unassembled WGS sequence"/>
</dbReference>
<dbReference type="PANTHER" id="PTHR42953:SF1">
    <property type="entry name" value="METAL-BINDING PROTEIN HI_0362-RELATED"/>
    <property type="match status" value="1"/>
</dbReference>
<comment type="subcellular location">
    <subcellularLocation>
        <location evidence="1">Cell envelope</location>
    </subcellularLocation>
</comment>
<dbReference type="PANTHER" id="PTHR42953">
    <property type="entry name" value="HIGH-AFFINITY ZINC UPTAKE SYSTEM PROTEIN ZNUA-RELATED"/>
    <property type="match status" value="1"/>
</dbReference>
<name>A0A9Q8IPB2_9LACO</name>
<keyword evidence="3" id="KW-0479">Metal-binding</keyword>
<dbReference type="PRINTS" id="PR00690">
    <property type="entry name" value="ADHESNFAMILY"/>
</dbReference>